<comment type="caution">
    <text evidence="1">The sequence shown here is derived from an EMBL/GenBank/DDBJ whole genome shotgun (WGS) entry which is preliminary data.</text>
</comment>
<name>A0A3M7PV77_BRAPC</name>
<gene>
    <name evidence="1" type="ORF">BpHYR1_031804</name>
</gene>
<proteinExistence type="predicted"/>
<accession>A0A3M7PV77</accession>
<organism evidence="1 2">
    <name type="scientific">Brachionus plicatilis</name>
    <name type="common">Marine rotifer</name>
    <name type="synonym">Brachionus muelleri</name>
    <dbReference type="NCBI Taxonomy" id="10195"/>
    <lineage>
        <taxon>Eukaryota</taxon>
        <taxon>Metazoa</taxon>
        <taxon>Spiralia</taxon>
        <taxon>Gnathifera</taxon>
        <taxon>Rotifera</taxon>
        <taxon>Eurotatoria</taxon>
        <taxon>Monogononta</taxon>
        <taxon>Pseudotrocha</taxon>
        <taxon>Ploima</taxon>
        <taxon>Brachionidae</taxon>
        <taxon>Brachionus</taxon>
    </lineage>
</organism>
<dbReference type="Proteomes" id="UP000276133">
    <property type="component" value="Unassembled WGS sequence"/>
</dbReference>
<reference evidence="1 2" key="1">
    <citation type="journal article" date="2018" name="Sci. Rep.">
        <title>Genomic signatures of local adaptation to the degree of environmental predictability in rotifers.</title>
        <authorList>
            <person name="Franch-Gras L."/>
            <person name="Hahn C."/>
            <person name="Garcia-Roger E.M."/>
            <person name="Carmona M.J."/>
            <person name="Serra M."/>
            <person name="Gomez A."/>
        </authorList>
    </citation>
    <scope>NUCLEOTIDE SEQUENCE [LARGE SCALE GENOMIC DNA]</scope>
    <source>
        <strain evidence="1">HYR1</strain>
    </source>
</reference>
<protein>
    <submittedName>
        <fullName evidence="1">Uncharacterized protein</fullName>
    </submittedName>
</protein>
<dbReference type="EMBL" id="REGN01008834">
    <property type="protein sequence ID" value="RNA02578.1"/>
    <property type="molecule type" value="Genomic_DNA"/>
</dbReference>
<keyword evidence="2" id="KW-1185">Reference proteome</keyword>
<dbReference type="AlphaFoldDB" id="A0A3M7PV77"/>
<evidence type="ECO:0000313" key="2">
    <source>
        <dbReference type="Proteomes" id="UP000276133"/>
    </source>
</evidence>
<evidence type="ECO:0000313" key="1">
    <source>
        <dbReference type="EMBL" id="RNA02578.1"/>
    </source>
</evidence>
<sequence>MILTGLKPRANPKPFEVACAASATKRSLHLWLTNVRLPYFAEYKRVPEERKNQKRRLYSSKKSFFYFFEYKQVQFAFFIRIEAGDDVNFFEYKRPAFIQDPLIFGEILILLFKIHKCEKKKNFPTVLKYRTEFELISNLISFRS</sequence>